<protein>
    <recommendedName>
        <fullName evidence="1">Tet-like 2OG-Fe(II) oxygenase domain-containing protein</fullName>
    </recommendedName>
</protein>
<comment type="caution">
    <text evidence="2">The sequence shown here is derived from an EMBL/GenBank/DDBJ whole genome shotgun (WGS) entry which is preliminary data.</text>
</comment>
<evidence type="ECO:0000313" key="2">
    <source>
        <dbReference type="EMBL" id="MBW0548972.1"/>
    </source>
</evidence>
<dbReference type="Pfam" id="PF20515">
    <property type="entry name" value="2OG-FeII_Oxy_6"/>
    <property type="match status" value="1"/>
</dbReference>
<dbReference type="AlphaFoldDB" id="A0A9Q3IS46"/>
<reference evidence="2" key="1">
    <citation type="submission" date="2021-03" db="EMBL/GenBank/DDBJ databases">
        <title>Draft genome sequence of rust myrtle Austropuccinia psidii MF-1, a brazilian biotype.</title>
        <authorList>
            <person name="Quecine M.C."/>
            <person name="Pachon D.M.R."/>
            <person name="Bonatelli M.L."/>
            <person name="Correr F.H."/>
            <person name="Franceschini L.M."/>
            <person name="Leite T.F."/>
            <person name="Margarido G.R.A."/>
            <person name="Almeida C.A."/>
            <person name="Ferrarezi J.A."/>
            <person name="Labate C.A."/>
        </authorList>
    </citation>
    <scope>NUCLEOTIDE SEQUENCE</scope>
    <source>
        <strain evidence="2">MF-1</strain>
    </source>
</reference>
<keyword evidence="3" id="KW-1185">Reference proteome</keyword>
<evidence type="ECO:0000259" key="1">
    <source>
        <dbReference type="Pfam" id="PF20515"/>
    </source>
</evidence>
<proteinExistence type="predicted"/>
<accession>A0A9Q3IS46</accession>
<dbReference type="EMBL" id="AVOT02054243">
    <property type="protein sequence ID" value="MBW0548972.1"/>
    <property type="molecule type" value="Genomic_DNA"/>
</dbReference>
<gene>
    <name evidence="2" type="ORF">O181_088687</name>
</gene>
<sequence>MKVIGFCPASDAGKFTGVYSRKAGLSPHQIELDNMQWTKLQKYDKLIYSRISHFSQLAAQENQSLMEAAKLPNFSQLEWISANPKDEFKSFSNVIATQYGFFNKPHQDLNDLNAWTYGYFLLYQKKIVIHFQLSSPPLDMACTSLN</sequence>
<evidence type="ECO:0000313" key="3">
    <source>
        <dbReference type="Proteomes" id="UP000765509"/>
    </source>
</evidence>
<dbReference type="InterPro" id="IPR046798">
    <property type="entry name" value="2OG-FeII_Oxy_6"/>
</dbReference>
<dbReference type="Proteomes" id="UP000765509">
    <property type="component" value="Unassembled WGS sequence"/>
</dbReference>
<name>A0A9Q3IS46_9BASI</name>
<dbReference type="OrthoDB" id="3132747at2759"/>
<organism evidence="2 3">
    <name type="scientific">Austropuccinia psidii MF-1</name>
    <dbReference type="NCBI Taxonomy" id="1389203"/>
    <lineage>
        <taxon>Eukaryota</taxon>
        <taxon>Fungi</taxon>
        <taxon>Dikarya</taxon>
        <taxon>Basidiomycota</taxon>
        <taxon>Pucciniomycotina</taxon>
        <taxon>Pucciniomycetes</taxon>
        <taxon>Pucciniales</taxon>
        <taxon>Sphaerophragmiaceae</taxon>
        <taxon>Austropuccinia</taxon>
    </lineage>
</organism>
<feature type="domain" description="Tet-like 2OG-Fe(II) oxygenase" evidence="1">
    <location>
        <begin position="1"/>
        <end position="125"/>
    </location>
</feature>